<protein>
    <submittedName>
        <fullName evidence="1">Uncharacterized protein</fullName>
    </submittedName>
</protein>
<accession>A0A9D3VRP8</accession>
<reference evidence="1 2" key="1">
    <citation type="journal article" date="2021" name="Plant Biotechnol. J.">
        <title>Multi-omics assisted identification of the key and species-specific regulatory components of drought-tolerant mechanisms in Gossypium stocksii.</title>
        <authorList>
            <person name="Yu D."/>
            <person name="Ke L."/>
            <person name="Zhang D."/>
            <person name="Wu Y."/>
            <person name="Sun Y."/>
            <person name="Mei J."/>
            <person name="Sun J."/>
            <person name="Sun Y."/>
        </authorList>
    </citation>
    <scope>NUCLEOTIDE SEQUENCE [LARGE SCALE GENOMIC DNA]</scope>
    <source>
        <strain evidence="2">cv. E1</strain>
        <tissue evidence="1">Leaf</tissue>
    </source>
</reference>
<comment type="caution">
    <text evidence="1">The sequence shown here is derived from an EMBL/GenBank/DDBJ whole genome shotgun (WGS) entry which is preliminary data.</text>
</comment>
<dbReference type="AlphaFoldDB" id="A0A9D3VRP8"/>
<evidence type="ECO:0000313" key="1">
    <source>
        <dbReference type="EMBL" id="KAH1091535.1"/>
    </source>
</evidence>
<name>A0A9D3VRP8_9ROSI</name>
<keyword evidence="2" id="KW-1185">Reference proteome</keyword>
<dbReference type="EMBL" id="JAIQCV010000006">
    <property type="protein sequence ID" value="KAH1091535.1"/>
    <property type="molecule type" value="Genomic_DNA"/>
</dbReference>
<proteinExistence type="predicted"/>
<dbReference type="Proteomes" id="UP000828251">
    <property type="component" value="Unassembled WGS sequence"/>
</dbReference>
<evidence type="ECO:0000313" key="2">
    <source>
        <dbReference type="Proteomes" id="UP000828251"/>
    </source>
</evidence>
<sequence length="65" mass="7852">MSEKIDELLYFKKFSEVSSFCQKHDIDVLNKDDDFVAKGRSHRKALRFLHLITNWRHKIIDMRSN</sequence>
<gene>
    <name evidence="1" type="ORF">J1N35_018792</name>
</gene>
<organism evidence="1 2">
    <name type="scientific">Gossypium stocksii</name>
    <dbReference type="NCBI Taxonomy" id="47602"/>
    <lineage>
        <taxon>Eukaryota</taxon>
        <taxon>Viridiplantae</taxon>
        <taxon>Streptophyta</taxon>
        <taxon>Embryophyta</taxon>
        <taxon>Tracheophyta</taxon>
        <taxon>Spermatophyta</taxon>
        <taxon>Magnoliopsida</taxon>
        <taxon>eudicotyledons</taxon>
        <taxon>Gunneridae</taxon>
        <taxon>Pentapetalae</taxon>
        <taxon>rosids</taxon>
        <taxon>malvids</taxon>
        <taxon>Malvales</taxon>
        <taxon>Malvaceae</taxon>
        <taxon>Malvoideae</taxon>
        <taxon>Gossypium</taxon>
    </lineage>
</organism>
<dbReference type="OrthoDB" id="1002367at2759"/>